<dbReference type="Gramene" id="KQL30964">
    <property type="protein sequence ID" value="KQL30964"/>
    <property type="gene ID" value="SETIT_020546mg"/>
</dbReference>
<dbReference type="InParanoid" id="K3Z1X8"/>
<evidence type="ECO:0000313" key="2">
    <source>
        <dbReference type="Proteomes" id="UP000004995"/>
    </source>
</evidence>
<reference evidence="1" key="2">
    <citation type="submission" date="2018-08" db="UniProtKB">
        <authorList>
            <consortium name="EnsemblPlants"/>
        </authorList>
    </citation>
    <scope>IDENTIFICATION</scope>
    <source>
        <strain evidence="1">Yugu1</strain>
    </source>
</reference>
<evidence type="ECO:0000313" key="1">
    <source>
        <dbReference type="EnsemblPlants" id="KQL30964"/>
    </source>
</evidence>
<dbReference type="EnsemblPlants" id="KQL30964">
    <property type="protein sequence ID" value="KQL30964"/>
    <property type="gene ID" value="SETIT_020546mg"/>
</dbReference>
<protein>
    <submittedName>
        <fullName evidence="1">Uncharacterized protein</fullName>
    </submittedName>
</protein>
<proteinExistence type="predicted"/>
<dbReference type="Proteomes" id="UP000004995">
    <property type="component" value="Unassembled WGS sequence"/>
</dbReference>
<reference evidence="2" key="1">
    <citation type="journal article" date="2012" name="Nat. Biotechnol.">
        <title>Reference genome sequence of the model plant Setaria.</title>
        <authorList>
            <person name="Bennetzen J.L."/>
            <person name="Schmutz J."/>
            <person name="Wang H."/>
            <person name="Percifield R."/>
            <person name="Hawkins J."/>
            <person name="Pontaroli A.C."/>
            <person name="Estep M."/>
            <person name="Feng L."/>
            <person name="Vaughn J.N."/>
            <person name="Grimwood J."/>
            <person name="Jenkins J."/>
            <person name="Barry K."/>
            <person name="Lindquist E."/>
            <person name="Hellsten U."/>
            <person name="Deshpande S."/>
            <person name="Wang X."/>
            <person name="Wu X."/>
            <person name="Mitros T."/>
            <person name="Triplett J."/>
            <person name="Yang X."/>
            <person name="Ye C.Y."/>
            <person name="Mauro-Herrera M."/>
            <person name="Wang L."/>
            <person name="Li P."/>
            <person name="Sharma M."/>
            <person name="Sharma R."/>
            <person name="Ronald P.C."/>
            <person name="Panaud O."/>
            <person name="Kellogg E.A."/>
            <person name="Brutnell T.P."/>
            <person name="Doust A.N."/>
            <person name="Tuskan G.A."/>
            <person name="Rokhsar D."/>
            <person name="Devos K.M."/>
        </authorList>
    </citation>
    <scope>NUCLEOTIDE SEQUENCE [LARGE SCALE GENOMIC DNA]</scope>
    <source>
        <strain evidence="2">cv. Yugu1</strain>
    </source>
</reference>
<dbReference type="AlphaFoldDB" id="K3Z1X8"/>
<sequence>MSQDLENTDYFCTDCKSKYKPVVDRLPVCYFYKNIYIQLIATLVQNNKSFIANILSILRCDVFQVYELN</sequence>
<dbReference type="HOGENOM" id="CLU_2780638_0_0_1"/>
<keyword evidence="2" id="KW-1185">Reference proteome</keyword>
<name>K3Z1X8_SETIT</name>
<organism evidence="1 2">
    <name type="scientific">Setaria italica</name>
    <name type="common">Foxtail millet</name>
    <name type="synonym">Panicum italicum</name>
    <dbReference type="NCBI Taxonomy" id="4555"/>
    <lineage>
        <taxon>Eukaryota</taxon>
        <taxon>Viridiplantae</taxon>
        <taxon>Streptophyta</taxon>
        <taxon>Embryophyta</taxon>
        <taxon>Tracheophyta</taxon>
        <taxon>Spermatophyta</taxon>
        <taxon>Magnoliopsida</taxon>
        <taxon>Liliopsida</taxon>
        <taxon>Poales</taxon>
        <taxon>Poaceae</taxon>
        <taxon>PACMAD clade</taxon>
        <taxon>Panicoideae</taxon>
        <taxon>Panicodae</taxon>
        <taxon>Paniceae</taxon>
        <taxon>Cenchrinae</taxon>
        <taxon>Setaria</taxon>
    </lineage>
</organism>
<accession>K3Z1X8</accession>
<dbReference type="EMBL" id="AGNK02000498">
    <property type="status" value="NOT_ANNOTATED_CDS"/>
    <property type="molecule type" value="Genomic_DNA"/>
</dbReference>